<evidence type="ECO:0000256" key="6">
    <source>
        <dbReference type="PROSITE-ProRule" id="PRU00421"/>
    </source>
</evidence>
<organism evidence="8 10">
    <name type="scientific">Candidatus Phosphoribacter hodrii</name>
    <dbReference type="NCBI Taxonomy" id="2953743"/>
    <lineage>
        <taxon>Bacteria</taxon>
        <taxon>Bacillati</taxon>
        <taxon>Actinomycetota</taxon>
        <taxon>Actinomycetes</taxon>
        <taxon>Micrococcales</taxon>
        <taxon>Dermatophilaceae</taxon>
        <taxon>Candidatus Phosphoribacter</taxon>
    </lineage>
</organism>
<dbReference type="SUPFAM" id="SSF55604">
    <property type="entry name" value="Glucose permease domain IIB"/>
    <property type="match status" value="1"/>
</dbReference>
<evidence type="ECO:0000313" key="8">
    <source>
        <dbReference type="EMBL" id="MBK7273256.1"/>
    </source>
</evidence>
<dbReference type="InterPro" id="IPR001996">
    <property type="entry name" value="PTS_IIB_1"/>
</dbReference>
<dbReference type="CDD" id="cd00212">
    <property type="entry name" value="PTS_IIB_glc"/>
    <property type="match status" value="1"/>
</dbReference>
<dbReference type="InterPro" id="IPR050558">
    <property type="entry name" value="PTS_Sugar-Specific_Components"/>
</dbReference>
<dbReference type="Proteomes" id="UP000886632">
    <property type="component" value="Unassembled WGS sequence"/>
</dbReference>
<dbReference type="EMBL" id="JADJIB010000003">
    <property type="protein sequence ID" value="MBK7273256.1"/>
    <property type="molecule type" value="Genomic_DNA"/>
</dbReference>
<keyword evidence="3" id="KW-0808">Transferase</keyword>
<dbReference type="PROSITE" id="PS51098">
    <property type="entry name" value="PTS_EIIB_TYPE_1"/>
    <property type="match status" value="1"/>
</dbReference>
<name>A0A935IL97_9MICO</name>
<protein>
    <submittedName>
        <fullName evidence="8">PTS glucose/sucrose transporter subunit IIB</fullName>
    </submittedName>
</protein>
<dbReference type="GO" id="GO:0008982">
    <property type="term" value="F:protein-N(PI)-phosphohistidine-sugar phosphotransferase activity"/>
    <property type="evidence" value="ECO:0007669"/>
    <property type="project" value="InterPro"/>
</dbReference>
<keyword evidence="2" id="KW-0762">Sugar transport</keyword>
<keyword evidence="1" id="KW-0813">Transport</keyword>
<evidence type="ECO:0000256" key="5">
    <source>
        <dbReference type="ARBA" id="ARBA00022777"/>
    </source>
</evidence>
<accession>A0A935IL97</accession>
<evidence type="ECO:0000256" key="1">
    <source>
        <dbReference type="ARBA" id="ARBA00022448"/>
    </source>
</evidence>
<dbReference type="InterPro" id="IPR018113">
    <property type="entry name" value="PTrfase_EIIB_Cys"/>
</dbReference>
<dbReference type="Pfam" id="PF00367">
    <property type="entry name" value="PTS_EIIB"/>
    <property type="match status" value="1"/>
</dbReference>
<gene>
    <name evidence="8" type="ORF">IPI13_08830</name>
    <name evidence="9" type="ORF">IPP00_01965</name>
</gene>
<dbReference type="GO" id="GO:0016301">
    <property type="term" value="F:kinase activity"/>
    <property type="evidence" value="ECO:0007669"/>
    <property type="project" value="UniProtKB-KW"/>
</dbReference>
<feature type="domain" description="PTS EIIB type-1" evidence="7">
    <location>
        <begin position="1"/>
        <end position="79"/>
    </location>
</feature>
<evidence type="ECO:0000259" key="7">
    <source>
        <dbReference type="PROSITE" id="PS51098"/>
    </source>
</evidence>
<reference evidence="8 10" key="1">
    <citation type="submission" date="2020-10" db="EMBL/GenBank/DDBJ databases">
        <title>Connecting structure to function with the recovery of over 1000 high-quality activated sludge metagenome-assembled genomes encoding full-length rRNA genes using long-read sequencing.</title>
        <authorList>
            <person name="Singleton C.M."/>
            <person name="Petriglieri F."/>
            <person name="Kristensen J.M."/>
            <person name="Kirkegaard R.H."/>
            <person name="Michaelsen T.Y."/>
            <person name="Andersen M.H."/>
            <person name="Karst S.M."/>
            <person name="Dueholm M.S."/>
            <person name="Nielsen P.H."/>
            <person name="Albertsen M."/>
        </authorList>
    </citation>
    <scope>NUCLEOTIDE SEQUENCE [LARGE SCALE GENOMIC DNA]</scope>
    <source>
        <strain evidence="8">Ega_18-Q3-R5-49_MAXAC.001</strain>
        <strain evidence="9">Ribe_18-Q3-R11-54_MAXAC.001</strain>
    </source>
</reference>
<sequence>MTTAEQILTAVGGPDNVASLTRCWARLRFELHDAAVVDEAAIGALPEVALVVTQHGQFQVAMRTGLLEVFDELVALLER</sequence>
<evidence type="ECO:0000256" key="2">
    <source>
        <dbReference type="ARBA" id="ARBA00022597"/>
    </source>
</evidence>
<comment type="caution">
    <text evidence="8">The sequence shown here is derived from an EMBL/GenBank/DDBJ whole genome shotgun (WGS) entry which is preliminary data.</text>
</comment>
<dbReference type="Gene3D" id="3.30.1360.60">
    <property type="entry name" value="Glucose permease domain IIB"/>
    <property type="match status" value="1"/>
</dbReference>
<dbReference type="PANTHER" id="PTHR30175">
    <property type="entry name" value="PHOSPHOTRANSFERASE SYSTEM TRANSPORT PROTEIN"/>
    <property type="match status" value="1"/>
</dbReference>
<dbReference type="EMBL" id="JADKGK010000005">
    <property type="protein sequence ID" value="MBL0002805.1"/>
    <property type="molecule type" value="Genomic_DNA"/>
</dbReference>
<proteinExistence type="predicted"/>
<evidence type="ECO:0000313" key="10">
    <source>
        <dbReference type="Proteomes" id="UP000726105"/>
    </source>
</evidence>
<dbReference type="InterPro" id="IPR036878">
    <property type="entry name" value="Glu_permease_IIB"/>
</dbReference>
<feature type="active site" description="Phosphocysteine intermediate; for EIIB activity" evidence="6">
    <location>
        <position position="23"/>
    </location>
</feature>
<dbReference type="GO" id="GO:0009401">
    <property type="term" value="P:phosphoenolpyruvate-dependent sugar phosphotransferase system"/>
    <property type="evidence" value="ECO:0007669"/>
    <property type="project" value="UniProtKB-KW"/>
</dbReference>
<evidence type="ECO:0000256" key="4">
    <source>
        <dbReference type="ARBA" id="ARBA00022683"/>
    </source>
</evidence>
<dbReference type="AlphaFoldDB" id="A0A935IL97"/>
<keyword evidence="4" id="KW-0598">Phosphotransferase system</keyword>
<dbReference type="PANTHER" id="PTHR30175:SF1">
    <property type="entry name" value="PTS SYSTEM ARBUTIN-, CELLOBIOSE-, AND SALICIN-SPECIFIC EIIBC COMPONENT-RELATED"/>
    <property type="match status" value="1"/>
</dbReference>
<evidence type="ECO:0000256" key="3">
    <source>
        <dbReference type="ARBA" id="ARBA00022679"/>
    </source>
</evidence>
<evidence type="ECO:0000313" key="9">
    <source>
        <dbReference type="EMBL" id="MBL0002805.1"/>
    </source>
</evidence>
<dbReference type="Proteomes" id="UP000726105">
    <property type="component" value="Unassembled WGS sequence"/>
</dbReference>
<keyword evidence="5" id="KW-0418">Kinase</keyword>